<name>A0ACB9IY31_9ASTR</name>
<sequence>MSQVGFDFCVELAPEILVVASLRVDEGVGVLNLEYKQLSMPEHSSGRDEANQTIDRRGGGLSGLNSGVGSRPPTGSDNPCDGETNWSRGLVRVGETKSGKLLSGVEVQGTALSGCSPEKASDRRTKVGGLSTRKRRHKCPEQVKLSANVNAVFTGIFPPKLQDPGTPIISIHIGEIKLDRALLDLGASVSIIPGSLYDQHEFGPLQRVNTTVVLADQTPAHPRGIVKDVIVKVGEFYYPVDFLVLDCVKNTEPTIILGRPFLATAQENINCAEGTVRMRFGAQKMSLKIFSNLPTPKANKCGSPEKVNHTIENACVVFDRSAEMKNGETPDNGKKRVRKRKRKGKKPRVHDVDQELFSLFMKAWRKVDDERNLSVGKEDCKHPTRPP</sequence>
<protein>
    <submittedName>
        <fullName evidence="1">Uncharacterized protein</fullName>
    </submittedName>
</protein>
<reference evidence="1 2" key="2">
    <citation type="journal article" date="2022" name="Mol. Ecol. Resour.">
        <title>The genomes of chicory, endive, great burdock and yacon provide insights into Asteraceae paleo-polyploidization history and plant inulin production.</title>
        <authorList>
            <person name="Fan W."/>
            <person name="Wang S."/>
            <person name="Wang H."/>
            <person name="Wang A."/>
            <person name="Jiang F."/>
            <person name="Liu H."/>
            <person name="Zhao H."/>
            <person name="Xu D."/>
            <person name="Zhang Y."/>
        </authorList>
    </citation>
    <scope>NUCLEOTIDE SEQUENCE [LARGE SCALE GENOMIC DNA]</scope>
    <source>
        <strain evidence="2">cv. Yunnan</strain>
        <tissue evidence="1">Leaves</tissue>
    </source>
</reference>
<evidence type="ECO:0000313" key="2">
    <source>
        <dbReference type="Proteomes" id="UP001056120"/>
    </source>
</evidence>
<dbReference type="EMBL" id="CM042023">
    <property type="protein sequence ID" value="KAI3812411.1"/>
    <property type="molecule type" value="Genomic_DNA"/>
</dbReference>
<proteinExistence type="predicted"/>
<reference evidence="2" key="1">
    <citation type="journal article" date="2022" name="Mol. Ecol. Resour.">
        <title>The genomes of chicory, endive, great burdock and yacon provide insights into Asteraceae palaeo-polyploidization history and plant inulin production.</title>
        <authorList>
            <person name="Fan W."/>
            <person name="Wang S."/>
            <person name="Wang H."/>
            <person name="Wang A."/>
            <person name="Jiang F."/>
            <person name="Liu H."/>
            <person name="Zhao H."/>
            <person name="Xu D."/>
            <person name="Zhang Y."/>
        </authorList>
    </citation>
    <scope>NUCLEOTIDE SEQUENCE [LARGE SCALE GENOMIC DNA]</scope>
    <source>
        <strain evidence="2">cv. Yunnan</strain>
    </source>
</reference>
<dbReference type="Proteomes" id="UP001056120">
    <property type="component" value="Linkage Group LG06"/>
</dbReference>
<gene>
    <name evidence="1" type="ORF">L1987_17119</name>
</gene>
<keyword evidence="2" id="KW-1185">Reference proteome</keyword>
<evidence type="ECO:0000313" key="1">
    <source>
        <dbReference type="EMBL" id="KAI3812411.1"/>
    </source>
</evidence>
<comment type="caution">
    <text evidence="1">The sequence shown here is derived from an EMBL/GenBank/DDBJ whole genome shotgun (WGS) entry which is preliminary data.</text>
</comment>
<organism evidence="1 2">
    <name type="scientific">Smallanthus sonchifolius</name>
    <dbReference type="NCBI Taxonomy" id="185202"/>
    <lineage>
        <taxon>Eukaryota</taxon>
        <taxon>Viridiplantae</taxon>
        <taxon>Streptophyta</taxon>
        <taxon>Embryophyta</taxon>
        <taxon>Tracheophyta</taxon>
        <taxon>Spermatophyta</taxon>
        <taxon>Magnoliopsida</taxon>
        <taxon>eudicotyledons</taxon>
        <taxon>Gunneridae</taxon>
        <taxon>Pentapetalae</taxon>
        <taxon>asterids</taxon>
        <taxon>campanulids</taxon>
        <taxon>Asterales</taxon>
        <taxon>Asteraceae</taxon>
        <taxon>Asteroideae</taxon>
        <taxon>Heliantheae alliance</taxon>
        <taxon>Millerieae</taxon>
        <taxon>Smallanthus</taxon>
    </lineage>
</organism>
<accession>A0ACB9IY31</accession>